<dbReference type="AlphaFoldDB" id="A0A9P4NR43"/>
<sequence length="175" mass="19966">MAVVSAFSVIRALSLFHITLAFYFLTNPRLIADQNLVIILGEAMQMPHTSEFNKPTPVTAFLAIILSFLGVSDLLSVSMVEHLAVEYWSSMTPIRLLFLFPLTAYTYMFKPDGFAPVNRAFYKPGPGDHLKNSLIFSWCFLETVMWFWVYVGLRDQRRSAAMKVLERKKADEGMI</sequence>
<feature type="transmembrane region" description="Helical" evidence="1">
    <location>
        <begin position="92"/>
        <end position="109"/>
    </location>
</feature>
<evidence type="ECO:0000313" key="2">
    <source>
        <dbReference type="EMBL" id="KAF2429928.1"/>
    </source>
</evidence>
<keyword evidence="1" id="KW-1133">Transmembrane helix</keyword>
<evidence type="ECO:0000313" key="3">
    <source>
        <dbReference type="Proteomes" id="UP000800235"/>
    </source>
</evidence>
<dbReference type="PANTHER" id="PTHR28029:SF1">
    <property type="entry name" value="PROTEIN ILM1"/>
    <property type="match status" value="1"/>
</dbReference>
<name>A0A9P4NR43_9PEZI</name>
<dbReference type="EMBL" id="MU007043">
    <property type="protein sequence ID" value="KAF2429928.1"/>
    <property type="molecule type" value="Genomic_DNA"/>
</dbReference>
<feature type="transmembrane region" description="Helical" evidence="1">
    <location>
        <begin position="7"/>
        <end position="25"/>
    </location>
</feature>
<feature type="transmembrane region" description="Helical" evidence="1">
    <location>
        <begin position="58"/>
        <end position="80"/>
    </location>
</feature>
<dbReference type="Proteomes" id="UP000800235">
    <property type="component" value="Unassembled WGS sequence"/>
</dbReference>
<dbReference type="InterPro" id="IPR018815">
    <property type="entry name" value="Incr_loss_mito_DNA_1"/>
</dbReference>
<gene>
    <name evidence="2" type="ORF">EJ08DRAFT_697952</name>
</gene>
<dbReference type="OrthoDB" id="5299849at2759"/>
<keyword evidence="3" id="KW-1185">Reference proteome</keyword>
<keyword evidence="1" id="KW-0812">Transmembrane</keyword>
<reference evidence="2" key="1">
    <citation type="journal article" date="2020" name="Stud. Mycol.">
        <title>101 Dothideomycetes genomes: a test case for predicting lifestyles and emergence of pathogens.</title>
        <authorList>
            <person name="Haridas S."/>
            <person name="Albert R."/>
            <person name="Binder M."/>
            <person name="Bloem J."/>
            <person name="Labutti K."/>
            <person name="Salamov A."/>
            <person name="Andreopoulos B."/>
            <person name="Baker S."/>
            <person name="Barry K."/>
            <person name="Bills G."/>
            <person name="Bluhm B."/>
            <person name="Cannon C."/>
            <person name="Castanera R."/>
            <person name="Culley D."/>
            <person name="Daum C."/>
            <person name="Ezra D."/>
            <person name="Gonzalez J."/>
            <person name="Henrissat B."/>
            <person name="Kuo A."/>
            <person name="Liang C."/>
            <person name="Lipzen A."/>
            <person name="Lutzoni F."/>
            <person name="Magnuson J."/>
            <person name="Mondo S."/>
            <person name="Nolan M."/>
            <person name="Ohm R."/>
            <person name="Pangilinan J."/>
            <person name="Park H.-J."/>
            <person name="Ramirez L."/>
            <person name="Alfaro M."/>
            <person name="Sun H."/>
            <person name="Tritt A."/>
            <person name="Yoshinaga Y."/>
            <person name="Zwiers L.-H."/>
            <person name="Turgeon B."/>
            <person name="Goodwin S."/>
            <person name="Spatafora J."/>
            <person name="Crous P."/>
            <person name="Grigoriev I."/>
        </authorList>
    </citation>
    <scope>NUCLEOTIDE SEQUENCE</scope>
    <source>
        <strain evidence="2">CBS 130266</strain>
    </source>
</reference>
<protein>
    <recommendedName>
        <fullName evidence="4">Increased loss of mitochondrial DNA protein 1</fullName>
    </recommendedName>
</protein>
<evidence type="ECO:0000256" key="1">
    <source>
        <dbReference type="SAM" id="Phobius"/>
    </source>
</evidence>
<organism evidence="2 3">
    <name type="scientific">Tothia fuscella</name>
    <dbReference type="NCBI Taxonomy" id="1048955"/>
    <lineage>
        <taxon>Eukaryota</taxon>
        <taxon>Fungi</taxon>
        <taxon>Dikarya</taxon>
        <taxon>Ascomycota</taxon>
        <taxon>Pezizomycotina</taxon>
        <taxon>Dothideomycetes</taxon>
        <taxon>Pleosporomycetidae</taxon>
        <taxon>Venturiales</taxon>
        <taxon>Cylindrosympodiaceae</taxon>
        <taxon>Tothia</taxon>
    </lineage>
</organism>
<evidence type="ECO:0008006" key="4">
    <source>
        <dbReference type="Google" id="ProtNLM"/>
    </source>
</evidence>
<keyword evidence="1" id="KW-0472">Membrane</keyword>
<accession>A0A9P4NR43</accession>
<comment type="caution">
    <text evidence="2">The sequence shown here is derived from an EMBL/GenBank/DDBJ whole genome shotgun (WGS) entry which is preliminary data.</text>
</comment>
<dbReference type="PANTHER" id="PTHR28029">
    <property type="entry name" value="PROTEIN ILM1"/>
    <property type="match status" value="1"/>
</dbReference>
<proteinExistence type="predicted"/>
<dbReference type="Pfam" id="PF10311">
    <property type="entry name" value="Ilm1"/>
    <property type="match status" value="1"/>
</dbReference>
<feature type="transmembrane region" description="Helical" evidence="1">
    <location>
        <begin position="135"/>
        <end position="153"/>
    </location>
</feature>